<dbReference type="EMBL" id="GBXM01051658">
    <property type="protein sequence ID" value="JAH56919.1"/>
    <property type="molecule type" value="Transcribed_RNA"/>
</dbReference>
<proteinExistence type="predicted"/>
<accession>A0A0E9TTA3</accession>
<name>A0A0E9TTA3_ANGAN</name>
<evidence type="ECO:0000313" key="1">
    <source>
        <dbReference type="EMBL" id="JAH56919.1"/>
    </source>
</evidence>
<dbReference type="AlphaFoldDB" id="A0A0E9TTA3"/>
<reference evidence="1" key="2">
    <citation type="journal article" date="2015" name="Fish Shellfish Immunol.">
        <title>Early steps in the European eel (Anguilla anguilla)-Vibrio vulnificus interaction in the gills: Role of the RtxA13 toxin.</title>
        <authorList>
            <person name="Callol A."/>
            <person name="Pajuelo D."/>
            <person name="Ebbesson L."/>
            <person name="Teles M."/>
            <person name="MacKenzie S."/>
            <person name="Amaro C."/>
        </authorList>
    </citation>
    <scope>NUCLEOTIDE SEQUENCE</scope>
</reference>
<sequence>MLFLLGKYGDALLRMKLNSYSLNK</sequence>
<reference evidence="1" key="1">
    <citation type="submission" date="2014-11" db="EMBL/GenBank/DDBJ databases">
        <authorList>
            <person name="Amaro Gonzalez C."/>
        </authorList>
    </citation>
    <scope>NUCLEOTIDE SEQUENCE</scope>
</reference>
<protein>
    <submittedName>
        <fullName evidence="1">Uncharacterized protein</fullName>
    </submittedName>
</protein>
<organism evidence="1">
    <name type="scientific">Anguilla anguilla</name>
    <name type="common">European freshwater eel</name>
    <name type="synonym">Muraena anguilla</name>
    <dbReference type="NCBI Taxonomy" id="7936"/>
    <lineage>
        <taxon>Eukaryota</taxon>
        <taxon>Metazoa</taxon>
        <taxon>Chordata</taxon>
        <taxon>Craniata</taxon>
        <taxon>Vertebrata</taxon>
        <taxon>Euteleostomi</taxon>
        <taxon>Actinopterygii</taxon>
        <taxon>Neopterygii</taxon>
        <taxon>Teleostei</taxon>
        <taxon>Anguilliformes</taxon>
        <taxon>Anguillidae</taxon>
        <taxon>Anguilla</taxon>
    </lineage>
</organism>